<organism evidence="1 2">
    <name type="scientific">Rotaria magnacalcarata</name>
    <dbReference type="NCBI Taxonomy" id="392030"/>
    <lineage>
        <taxon>Eukaryota</taxon>
        <taxon>Metazoa</taxon>
        <taxon>Spiralia</taxon>
        <taxon>Gnathifera</taxon>
        <taxon>Rotifera</taxon>
        <taxon>Eurotatoria</taxon>
        <taxon>Bdelloidea</taxon>
        <taxon>Philodinida</taxon>
        <taxon>Philodinidae</taxon>
        <taxon>Rotaria</taxon>
    </lineage>
</organism>
<evidence type="ECO:0000313" key="2">
    <source>
        <dbReference type="Proteomes" id="UP000663842"/>
    </source>
</evidence>
<dbReference type="Proteomes" id="UP000663842">
    <property type="component" value="Unassembled WGS sequence"/>
</dbReference>
<accession>A0A819SCY2</accession>
<reference evidence="1" key="1">
    <citation type="submission" date="2021-02" db="EMBL/GenBank/DDBJ databases">
        <authorList>
            <person name="Nowell W R."/>
        </authorList>
    </citation>
    <scope>NUCLEOTIDE SEQUENCE</scope>
</reference>
<evidence type="ECO:0000313" key="1">
    <source>
        <dbReference type="EMBL" id="CAF4059503.1"/>
    </source>
</evidence>
<proteinExistence type="predicted"/>
<dbReference type="AlphaFoldDB" id="A0A819SCY2"/>
<dbReference type="EMBL" id="CAJOBF010002852">
    <property type="protein sequence ID" value="CAF4059503.1"/>
    <property type="molecule type" value="Genomic_DNA"/>
</dbReference>
<name>A0A819SCY2_9BILA</name>
<dbReference type="GO" id="GO:0003676">
    <property type="term" value="F:nucleic acid binding"/>
    <property type="evidence" value="ECO:0007669"/>
    <property type="project" value="InterPro"/>
</dbReference>
<sequence length="776" mass="89691">MRKRKYPRKDGTVDHNRYINEVLPIDLQYGNKVFGNHWTLQQDGAKPHADAQTQHEFVKYFIEREQHFYTITYDTAPQWRIPTPAPTILRCHDDSTYKCVEITAKRWIMPDYAPFYNKGRGRSIMCSDLLVMRPSGPFFSLTEKEYSEALKRYPNLNDDCNINYEKTSASAAITLSDDHYFNNQNNLNQFKRLFQLLPFKKEYKNHDFLCLADNSKTHTAAEIHLNDFGMRPGTRCPVDKIEYIDENNKKQTIECYDDDGYSKGLLAIANELNVFVLSKCKLNDLKLLLSQHAAFKSVSKLEKLAAEYNIKIIFTPKYHCETNPIEGYWCHSKQYIRKHTIQSFQKLTTLMPEAKANFIQKQPSMDTDSNDKTNCCVDGCSSNLNNNSLCLTQAIEFACENCTNKFCFTHFVDHMKKGEEDPKSNKTSCNSTYNHLCSTGLAIISDKEALVLQPVATSTPIHLIELNSSLKGDIVEDENHLIANNVIEVMDSNMSNQADILISNDVDSKLESTIKEKPYVQKPNQTVESENSLKENTERLNRLNFYLKNITTSMNYMQVFISIVTKFPLIQLNATDKSPRIKYLCVADTSISPNEQLVSIQLSFENKVNFKHKFLNNLFPDLKLSDYLLIANGDLFNEEIKSLSQERYIESSVRSSKKQKSSFKDYYREKQQEAASTALKQPSLANAVAVIKDTFPFEYLTFGNQMRGNIEYELQQIEKQKEIEYKPVYDSTSLKIPEEHRNKIKEWLEYDFRMRIEGNITRSRCLFLIGPTQHGI</sequence>
<comment type="caution">
    <text evidence="1">The sequence shown here is derived from an EMBL/GenBank/DDBJ whole genome shotgun (WGS) entry which is preliminary data.</text>
</comment>
<evidence type="ECO:0008006" key="3">
    <source>
        <dbReference type="Google" id="ProtNLM"/>
    </source>
</evidence>
<dbReference type="Gene3D" id="3.30.420.10">
    <property type="entry name" value="Ribonuclease H-like superfamily/Ribonuclease H"/>
    <property type="match status" value="1"/>
</dbReference>
<dbReference type="InterPro" id="IPR036397">
    <property type="entry name" value="RNaseH_sf"/>
</dbReference>
<gene>
    <name evidence="1" type="ORF">UXM345_LOCUS19742</name>
</gene>
<protein>
    <recommendedName>
        <fullName evidence="3">Tc1-like transposase DDE domain-containing protein</fullName>
    </recommendedName>
</protein>